<dbReference type="GO" id="GO:0005739">
    <property type="term" value="C:mitochondrion"/>
    <property type="evidence" value="ECO:0007669"/>
    <property type="project" value="UniProtKB-SubCell"/>
</dbReference>
<dbReference type="PANTHER" id="PTHR42765">
    <property type="entry name" value="SOLEUCYL-TRNA SYNTHETASE"/>
    <property type="match status" value="1"/>
</dbReference>
<evidence type="ECO:0000256" key="13">
    <source>
        <dbReference type="RuleBase" id="RU363035"/>
    </source>
</evidence>
<dbReference type="Pfam" id="PF08264">
    <property type="entry name" value="Anticodon_1"/>
    <property type="match status" value="1"/>
</dbReference>
<dbReference type="PRINTS" id="PR00984">
    <property type="entry name" value="TRNASYNTHILE"/>
</dbReference>
<evidence type="ECO:0000259" key="15">
    <source>
        <dbReference type="Pfam" id="PF00133"/>
    </source>
</evidence>
<evidence type="ECO:0000256" key="6">
    <source>
        <dbReference type="ARBA" id="ARBA00022741"/>
    </source>
</evidence>
<dbReference type="Pfam" id="PF00133">
    <property type="entry name" value="tRNA-synt_1"/>
    <property type="match status" value="1"/>
</dbReference>
<feature type="domain" description="Aminoacyl-tRNA synthetase class Ia" evidence="15">
    <location>
        <begin position="50"/>
        <end position="702"/>
    </location>
</feature>
<evidence type="ECO:0000313" key="17">
    <source>
        <dbReference type="EMBL" id="RKP38345.1"/>
    </source>
</evidence>
<accession>A0A4P9ZXC4</accession>
<dbReference type="GO" id="GO:0004822">
    <property type="term" value="F:isoleucine-tRNA ligase activity"/>
    <property type="evidence" value="ECO:0007669"/>
    <property type="project" value="UniProtKB-EC"/>
</dbReference>
<evidence type="ECO:0000256" key="7">
    <source>
        <dbReference type="ARBA" id="ARBA00022840"/>
    </source>
</evidence>
<evidence type="ECO:0000313" key="18">
    <source>
        <dbReference type="Proteomes" id="UP000268162"/>
    </source>
</evidence>
<evidence type="ECO:0000256" key="3">
    <source>
        <dbReference type="ARBA" id="ARBA00005594"/>
    </source>
</evidence>
<evidence type="ECO:0000256" key="9">
    <source>
        <dbReference type="ARBA" id="ARBA00023146"/>
    </source>
</evidence>
<dbReference type="InterPro" id="IPR009008">
    <property type="entry name" value="Val/Leu/Ile-tRNA-synth_edit"/>
</dbReference>
<evidence type="ECO:0000256" key="2">
    <source>
        <dbReference type="ARBA" id="ARBA00004496"/>
    </source>
</evidence>
<proteinExistence type="inferred from homology"/>
<dbReference type="PANTHER" id="PTHR42765:SF1">
    <property type="entry name" value="ISOLEUCINE--TRNA LIGASE, MITOCHONDRIAL"/>
    <property type="match status" value="1"/>
</dbReference>
<dbReference type="Gene3D" id="3.40.50.620">
    <property type="entry name" value="HUPs"/>
    <property type="match status" value="2"/>
</dbReference>
<evidence type="ECO:0000256" key="5">
    <source>
        <dbReference type="ARBA" id="ARBA00022598"/>
    </source>
</evidence>
<dbReference type="STRING" id="215637.A0A4P9ZXC4"/>
<comment type="subcellular location">
    <subcellularLocation>
        <location evidence="2">Cytoplasm</location>
    </subcellularLocation>
    <subcellularLocation>
        <location evidence="1">Mitochondrion</location>
    </subcellularLocation>
</comment>
<keyword evidence="8 13" id="KW-0648">Protein biosynthesis</keyword>
<dbReference type="GO" id="GO:0032543">
    <property type="term" value="P:mitochondrial translation"/>
    <property type="evidence" value="ECO:0007669"/>
    <property type="project" value="TreeGrafter"/>
</dbReference>
<evidence type="ECO:0000256" key="10">
    <source>
        <dbReference type="ARBA" id="ARBA00032665"/>
    </source>
</evidence>
<dbReference type="Gene3D" id="1.10.10.830">
    <property type="entry name" value="Ile-tRNA synthetase CP2 domain-like"/>
    <property type="match status" value="1"/>
</dbReference>
<keyword evidence="7 13" id="KW-0067">ATP-binding</keyword>
<dbReference type="AlphaFoldDB" id="A0A4P9ZXC4"/>
<feature type="region of interest" description="Disordered" evidence="14">
    <location>
        <begin position="657"/>
        <end position="678"/>
    </location>
</feature>
<reference evidence="18" key="1">
    <citation type="journal article" date="2018" name="Nat. Microbiol.">
        <title>Leveraging single-cell genomics to expand the fungal tree of life.</title>
        <authorList>
            <person name="Ahrendt S.R."/>
            <person name="Quandt C.A."/>
            <person name="Ciobanu D."/>
            <person name="Clum A."/>
            <person name="Salamov A."/>
            <person name="Andreopoulos B."/>
            <person name="Cheng J.F."/>
            <person name="Woyke T."/>
            <person name="Pelin A."/>
            <person name="Henrissat B."/>
            <person name="Reynolds N.K."/>
            <person name="Benny G.L."/>
            <person name="Smith M.E."/>
            <person name="James T.Y."/>
            <person name="Grigoriev I.V."/>
        </authorList>
    </citation>
    <scope>NUCLEOTIDE SEQUENCE [LARGE SCALE GENOMIC DNA]</scope>
    <source>
        <strain evidence="18">RSA 468</strain>
    </source>
</reference>
<name>A0A4P9ZXC4_9FUNG</name>
<dbReference type="Gene3D" id="3.90.740.10">
    <property type="entry name" value="Valyl/Leucyl/Isoleucyl-tRNA synthetase, editing domain"/>
    <property type="match status" value="1"/>
</dbReference>
<dbReference type="GO" id="GO:0000049">
    <property type="term" value="F:tRNA binding"/>
    <property type="evidence" value="ECO:0007669"/>
    <property type="project" value="InterPro"/>
</dbReference>
<comment type="catalytic activity">
    <reaction evidence="11">
        <text>tRNA(Ile) + L-isoleucine + ATP = L-isoleucyl-tRNA(Ile) + AMP + diphosphate</text>
        <dbReference type="Rhea" id="RHEA:11060"/>
        <dbReference type="Rhea" id="RHEA-COMP:9666"/>
        <dbReference type="Rhea" id="RHEA-COMP:9695"/>
        <dbReference type="ChEBI" id="CHEBI:30616"/>
        <dbReference type="ChEBI" id="CHEBI:33019"/>
        <dbReference type="ChEBI" id="CHEBI:58045"/>
        <dbReference type="ChEBI" id="CHEBI:78442"/>
        <dbReference type="ChEBI" id="CHEBI:78528"/>
        <dbReference type="ChEBI" id="CHEBI:456215"/>
        <dbReference type="EC" id="6.1.1.5"/>
    </reaction>
</comment>
<keyword evidence="6 13" id="KW-0547">Nucleotide-binding</keyword>
<dbReference type="InterPro" id="IPR009080">
    <property type="entry name" value="tRNAsynth_Ia_anticodon-bd"/>
</dbReference>
<keyword evidence="18" id="KW-1185">Reference proteome</keyword>
<dbReference type="InterPro" id="IPR013155">
    <property type="entry name" value="M/V/L/I-tRNA-synth_anticd-bd"/>
</dbReference>
<protein>
    <recommendedName>
        <fullName evidence="12">Isoleucine--tRNA ligase, mitochondrial</fullName>
        <ecNumber evidence="4">6.1.1.5</ecNumber>
    </recommendedName>
    <alternativeName>
        <fullName evidence="10">Isoleucyl-tRNA synthetase</fullName>
    </alternativeName>
</protein>
<dbReference type="InterPro" id="IPR002300">
    <property type="entry name" value="aa-tRNA-synth_Ia"/>
</dbReference>
<dbReference type="InterPro" id="IPR002301">
    <property type="entry name" value="Ile-tRNA-ligase"/>
</dbReference>
<dbReference type="EC" id="6.1.1.5" evidence="4"/>
<dbReference type="GO" id="GO:0002161">
    <property type="term" value="F:aminoacyl-tRNA deacylase activity"/>
    <property type="evidence" value="ECO:0007669"/>
    <property type="project" value="InterPro"/>
</dbReference>
<dbReference type="FunFam" id="3.40.50.620:FF:000111">
    <property type="entry name" value="Mitochondrial isoleucyl-tRNA synthetase"/>
    <property type="match status" value="1"/>
</dbReference>
<organism evidence="17 18">
    <name type="scientific">Dimargaris cristalligena</name>
    <dbReference type="NCBI Taxonomy" id="215637"/>
    <lineage>
        <taxon>Eukaryota</taxon>
        <taxon>Fungi</taxon>
        <taxon>Fungi incertae sedis</taxon>
        <taxon>Zoopagomycota</taxon>
        <taxon>Kickxellomycotina</taxon>
        <taxon>Dimargaritomycetes</taxon>
        <taxon>Dimargaritales</taxon>
        <taxon>Dimargaritaceae</taxon>
        <taxon>Dimargaris</taxon>
    </lineage>
</organism>
<dbReference type="CDD" id="cd07960">
    <property type="entry name" value="Anticodon_Ia_Ile_BEm"/>
    <property type="match status" value="1"/>
</dbReference>
<gene>
    <name evidence="17" type="ORF">BJ085DRAFT_22106</name>
</gene>
<evidence type="ECO:0000256" key="1">
    <source>
        <dbReference type="ARBA" id="ARBA00004173"/>
    </source>
</evidence>
<dbReference type="InterPro" id="IPR001412">
    <property type="entry name" value="aa-tRNA-synth_I_CS"/>
</dbReference>
<dbReference type="GO" id="GO:0005524">
    <property type="term" value="F:ATP binding"/>
    <property type="evidence" value="ECO:0007669"/>
    <property type="project" value="UniProtKB-KW"/>
</dbReference>
<feature type="domain" description="Methionyl/Valyl/Leucyl/Isoleucyl-tRNA synthetase anticodon-binding" evidence="16">
    <location>
        <begin position="747"/>
        <end position="915"/>
    </location>
</feature>
<dbReference type="InterPro" id="IPR033708">
    <property type="entry name" value="Anticodon_Ile_BEm"/>
</dbReference>
<dbReference type="InterPro" id="IPR023585">
    <property type="entry name" value="Ile-tRNA-ligase_type1"/>
</dbReference>
<dbReference type="GO" id="GO:0006428">
    <property type="term" value="P:isoleucyl-tRNA aminoacylation"/>
    <property type="evidence" value="ECO:0007669"/>
    <property type="project" value="InterPro"/>
</dbReference>
<evidence type="ECO:0000256" key="14">
    <source>
        <dbReference type="SAM" id="MobiDB-lite"/>
    </source>
</evidence>
<keyword evidence="9 13" id="KW-0030">Aminoacyl-tRNA synthetase</keyword>
<feature type="region of interest" description="Disordered" evidence="14">
    <location>
        <begin position="16"/>
        <end position="39"/>
    </location>
</feature>
<keyword evidence="5 13" id="KW-0436">Ligase</keyword>
<evidence type="ECO:0000259" key="16">
    <source>
        <dbReference type="Pfam" id="PF08264"/>
    </source>
</evidence>
<dbReference type="HAMAP" id="MF_02002">
    <property type="entry name" value="Ile_tRNA_synth_type1"/>
    <property type="match status" value="1"/>
</dbReference>
<dbReference type="PROSITE" id="PS00178">
    <property type="entry name" value="AA_TRNA_LIGASE_I"/>
    <property type="match status" value="1"/>
</dbReference>
<dbReference type="EMBL" id="ML002378">
    <property type="protein sequence ID" value="RKP38345.1"/>
    <property type="molecule type" value="Genomic_DNA"/>
</dbReference>
<evidence type="ECO:0000256" key="4">
    <source>
        <dbReference type="ARBA" id="ARBA00013165"/>
    </source>
</evidence>
<dbReference type="Gene3D" id="1.10.730.20">
    <property type="match status" value="1"/>
</dbReference>
<comment type="similarity">
    <text evidence="3 13">Belongs to the class-I aminoacyl-tRNA synthetase family.</text>
</comment>
<dbReference type="SUPFAM" id="SSF52374">
    <property type="entry name" value="Nucleotidylyl transferase"/>
    <property type="match status" value="1"/>
</dbReference>
<sequence length="1028" mass="114487">MLATATATTTSKQFHNTLLLPHTDFPQRPQRPKDHVQRQTQLTQAIYRWQKQHLAEPAFVLHDGPPYANGDLHIGHALNRILKDMINRYQVHRGRKVHYVPGWDCHGLPIEVKALAQLRQHTPHGSELEAEADPTALDPRHVRTLARRTALKAVAKQRQDLQTWGVLADWDDCYRTLDLDYQIRQLEVFGTMVAKGLIYRRTRPVYWSPSSRTALAEAELEYKEDHRSESAYVRCALSGTTTTTTTATAAEQARAWGVDLPADLAASPLYALVWTTTPWTLPANRAIAVHPKLAYALFEPVDETSDSRERPVYLAATARLAEVCAQLGPSVTPRVLATVTGSTLLGTQYHHPITGQLQSVIAADYVTEHSGTGLVHTAPGHGLEDYEACLALGIPAFSPVNGAGRFTAEAGSLLEGKSVLEDGGQTVLDGLKQRGLLLATQTITHSYPYDWRTKQPVIQRATPQWFADLSSLQAPALKAIQGVQAVPESSTARLERYVANRKEWCISRQRAWGVPIPVLYDMATDEPLCDASTIAHIISVIRRLESVDSWWTQPVEVFVPPAHQNTGRTFRLGSDTMDVWFDSGTSWTLLQAFRANEAQQKQSVSEPLADVYLEGSDQHRGWFQSSLLTSIAVTGRVPFRRLVTHGFTLDGTGRKMSKSLGNTMEPNHVIQGGPDKTREPAYGTDTLRLWVASTDYTRDVVISPDTIARVAETVRKFRHTARFMLGNLDAGTADLVRSGQLPTSPLDRYALAELRSLVTAVTAEYDALAFNKVFQHLTNFTNAFLSAFYFEIIKDRLYTEAVDSPHRQSTQIVLHHILRVYTSLLGPITHELADEIFRHHRALCPTLFPSSSSEEEAPASVLCTPWPTQLGEGVALSAELAQQWQTVRRIREESMLILEQARRNKHLARSLEVELLLFSPPQGSSPSPLVLPTTEEELCEIFLVSNLRVVEDPQEWSRLLAEGGDALWAVSPLVDIGTGGLGPKGQVQLAIRKSRQHKCPRCWRYCSATADALCTRCDTVVRNWETRP</sequence>
<dbReference type="SUPFAM" id="SSF47323">
    <property type="entry name" value="Anticodon-binding domain of a subclass of class I aminoacyl-tRNA synthetases"/>
    <property type="match status" value="1"/>
</dbReference>
<dbReference type="InterPro" id="IPR014729">
    <property type="entry name" value="Rossmann-like_a/b/a_fold"/>
</dbReference>
<dbReference type="SUPFAM" id="SSF50677">
    <property type="entry name" value="ValRS/IleRS/LeuRS editing domain"/>
    <property type="match status" value="1"/>
</dbReference>
<dbReference type="Proteomes" id="UP000268162">
    <property type="component" value="Unassembled WGS sequence"/>
</dbReference>
<dbReference type="InterPro" id="IPR050081">
    <property type="entry name" value="Ile-tRNA_ligase"/>
</dbReference>
<evidence type="ECO:0000256" key="12">
    <source>
        <dbReference type="ARBA" id="ARBA00068280"/>
    </source>
</evidence>
<evidence type="ECO:0000256" key="8">
    <source>
        <dbReference type="ARBA" id="ARBA00022917"/>
    </source>
</evidence>
<evidence type="ECO:0000256" key="11">
    <source>
        <dbReference type="ARBA" id="ARBA00048359"/>
    </source>
</evidence>
<dbReference type="NCBIfam" id="TIGR00392">
    <property type="entry name" value="ileS"/>
    <property type="match status" value="1"/>
</dbReference>